<evidence type="ECO:0008006" key="4">
    <source>
        <dbReference type="Google" id="ProtNLM"/>
    </source>
</evidence>
<keyword evidence="1" id="KW-0812">Transmembrane</keyword>
<evidence type="ECO:0000313" key="3">
    <source>
        <dbReference type="Proteomes" id="UP000831947"/>
    </source>
</evidence>
<keyword evidence="1" id="KW-1133">Transmembrane helix</keyword>
<organism evidence="2 3">
    <name type="scientific">Bombilactobacillus thymidiniphilus</name>
    <dbReference type="NCBI Taxonomy" id="2923363"/>
    <lineage>
        <taxon>Bacteria</taxon>
        <taxon>Bacillati</taxon>
        <taxon>Bacillota</taxon>
        <taxon>Bacilli</taxon>
        <taxon>Lactobacillales</taxon>
        <taxon>Lactobacillaceae</taxon>
        <taxon>Bombilactobacillus</taxon>
    </lineage>
</organism>
<sequence length="280" mass="32400">MNIINFNQLSYEQTKNITNNILEKGLLETCQKKAVTAKGGLASYFKISCLFLLPLFFGFLFNMMHKKFTISANILLLVTIAVFVLSLVTTLIVSFKRNYVFFYLIDNFVLLAVCIITSLFLIDIIPVISKTLAKDNTNWIFNILCLVIIILSLILVVISYYDLNYKLFKTEKPLPDWLQSIKGIIAKLTALGIILFGIAIVFEKAFRKRHLVLHHNNLHDQIETFVAIWIFLPLFCGATILLVLVYFPIRCFLPAYYLLKYRKEYEQEYNFSYQGLPESN</sequence>
<feature type="transmembrane region" description="Helical" evidence="1">
    <location>
        <begin position="181"/>
        <end position="202"/>
    </location>
</feature>
<feature type="transmembrane region" description="Helical" evidence="1">
    <location>
        <begin position="74"/>
        <end position="95"/>
    </location>
</feature>
<dbReference type="RefSeq" id="WP_249513484.1">
    <property type="nucleotide sequence ID" value="NZ_CP093365.1"/>
</dbReference>
<feature type="transmembrane region" description="Helical" evidence="1">
    <location>
        <begin position="101"/>
        <end position="127"/>
    </location>
</feature>
<name>A0ABY4PFD9_9LACO</name>
<protein>
    <recommendedName>
        <fullName evidence="4">Integral membrane protein</fullName>
    </recommendedName>
</protein>
<feature type="transmembrane region" description="Helical" evidence="1">
    <location>
        <begin position="41"/>
        <end position="62"/>
    </location>
</feature>
<feature type="transmembrane region" description="Helical" evidence="1">
    <location>
        <begin position="222"/>
        <end position="249"/>
    </location>
</feature>
<proteinExistence type="predicted"/>
<accession>A0ABY4PFD9</accession>
<reference evidence="2 3" key="1">
    <citation type="journal article" date="2022" name="Int. J. Syst. Evol. Microbiol.">
        <title>Apilactobacillus apisilvae sp. nov., Nicolia spurrieriana gen. nov. sp. nov., Bombilactobacillus folatiphilus sp. nov. and Bombilactobacillus thymidiniphilus sp. nov., four new lactic acid bacterial isolates from stingless bees Tetragonula carbonaria and Austroplebeia australis.</title>
        <authorList>
            <person name="Oliphant S.A."/>
            <person name="Watson-Haigh N.S."/>
            <person name="Sumby K.M."/>
            <person name="Gardner J."/>
            <person name="Groom S."/>
            <person name="Jiranek V."/>
        </authorList>
    </citation>
    <scope>NUCLEOTIDE SEQUENCE [LARGE SCALE GENOMIC DNA]</scope>
    <source>
        <strain evidence="2 3">SG4_A1</strain>
    </source>
</reference>
<keyword evidence="1" id="KW-0472">Membrane</keyword>
<gene>
    <name evidence="2" type="ORF">MOO47_03890</name>
</gene>
<dbReference type="Proteomes" id="UP000831947">
    <property type="component" value="Chromosome"/>
</dbReference>
<keyword evidence="3" id="KW-1185">Reference proteome</keyword>
<evidence type="ECO:0000256" key="1">
    <source>
        <dbReference type="SAM" id="Phobius"/>
    </source>
</evidence>
<dbReference type="EMBL" id="CP093365">
    <property type="protein sequence ID" value="UQS84300.1"/>
    <property type="molecule type" value="Genomic_DNA"/>
</dbReference>
<feature type="transmembrane region" description="Helical" evidence="1">
    <location>
        <begin position="139"/>
        <end position="161"/>
    </location>
</feature>
<evidence type="ECO:0000313" key="2">
    <source>
        <dbReference type="EMBL" id="UQS84300.1"/>
    </source>
</evidence>